<dbReference type="PROSITE" id="PS51999">
    <property type="entry name" value="ZF_GRF"/>
    <property type="match status" value="1"/>
</dbReference>
<feature type="site" description="Transition state stabilizer" evidence="12">
    <location>
        <position position="188"/>
    </location>
</feature>
<dbReference type="PANTHER" id="PTHR22748:SF4">
    <property type="entry name" value="DNA-(APURINIC OR APYRIMIDINIC SITE) ENDONUCLEASE 2"/>
    <property type="match status" value="1"/>
</dbReference>
<feature type="compositionally biased region" description="Low complexity" evidence="15">
    <location>
        <begin position="481"/>
        <end position="494"/>
    </location>
</feature>
<organism evidence="17 18">
    <name type="scientific">Lingula anatina</name>
    <name type="common">Brachiopod</name>
    <name type="synonym">Lingula unguis</name>
    <dbReference type="NCBI Taxonomy" id="7574"/>
    <lineage>
        <taxon>Eukaryota</taxon>
        <taxon>Metazoa</taxon>
        <taxon>Spiralia</taxon>
        <taxon>Lophotrochozoa</taxon>
        <taxon>Brachiopoda</taxon>
        <taxon>Linguliformea</taxon>
        <taxon>Lingulata</taxon>
        <taxon>Lingulida</taxon>
        <taxon>Linguloidea</taxon>
        <taxon>Lingulidae</taxon>
        <taxon>Lingula</taxon>
    </lineage>
</organism>
<keyword evidence="4 11" id="KW-0479">Metal-binding</keyword>
<evidence type="ECO:0000256" key="4">
    <source>
        <dbReference type="ARBA" id="ARBA00022723"/>
    </source>
</evidence>
<feature type="active site" evidence="10">
    <location>
        <position position="145"/>
    </location>
</feature>
<proteinExistence type="inferred from homology"/>
<gene>
    <name evidence="18" type="primary">LOC106152580</name>
</gene>
<evidence type="ECO:0000256" key="2">
    <source>
        <dbReference type="ARBA" id="ARBA00001936"/>
    </source>
</evidence>
<keyword evidence="14" id="KW-0234">DNA repair</keyword>
<dbReference type="AlphaFoldDB" id="A0A1S3H966"/>
<evidence type="ECO:0000256" key="10">
    <source>
        <dbReference type="PIRSR" id="PIRSR604808-1"/>
    </source>
</evidence>
<feature type="binding site" evidence="11">
    <location>
        <position position="7"/>
    </location>
    <ligand>
        <name>Mg(2+)</name>
        <dbReference type="ChEBI" id="CHEBI:18420"/>
        <label>1</label>
    </ligand>
</feature>
<dbReference type="GO" id="GO:0005634">
    <property type="term" value="C:nucleus"/>
    <property type="evidence" value="ECO:0007669"/>
    <property type="project" value="TreeGrafter"/>
</dbReference>
<protein>
    <recommendedName>
        <fullName evidence="14">DNA-(apurinic or apyrimidinic site) endonuclease</fullName>
        <ecNumber evidence="14">3.1.-.-</ecNumber>
    </recommendedName>
</protein>
<reference evidence="18" key="1">
    <citation type="submission" date="2025-08" db="UniProtKB">
        <authorList>
            <consortium name="RefSeq"/>
        </authorList>
    </citation>
    <scope>IDENTIFICATION</scope>
    <source>
        <tissue evidence="18">Gonads</tissue>
    </source>
</reference>
<dbReference type="InParanoid" id="A0A1S3H966"/>
<dbReference type="Proteomes" id="UP000085678">
    <property type="component" value="Unplaced"/>
</dbReference>
<feature type="site" description="Important for catalytic activity" evidence="12">
    <location>
        <position position="278"/>
    </location>
</feature>
<evidence type="ECO:0000259" key="16">
    <source>
        <dbReference type="PROSITE" id="PS51999"/>
    </source>
</evidence>
<evidence type="ECO:0000256" key="14">
    <source>
        <dbReference type="RuleBase" id="RU362131"/>
    </source>
</evidence>
<keyword evidence="6" id="KW-0378">Hydrolase</keyword>
<dbReference type="InterPro" id="IPR004808">
    <property type="entry name" value="AP_endonuc_1"/>
</dbReference>
<dbReference type="CDD" id="cd09088">
    <property type="entry name" value="Ape2-like_AP-endo"/>
    <property type="match status" value="1"/>
</dbReference>
<accession>A0A1S3H966</accession>
<evidence type="ECO:0000256" key="12">
    <source>
        <dbReference type="PIRSR" id="PIRSR604808-3"/>
    </source>
</evidence>
<dbReference type="GO" id="GO:0008270">
    <property type="term" value="F:zinc ion binding"/>
    <property type="evidence" value="ECO:0007669"/>
    <property type="project" value="UniProtKB-KW"/>
</dbReference>
<dbReference type="GO" id="GO:0008081">
    <property type="term" value="F:phosphoric diester hydrolase activity"/>
    <property type="evidence" value="ECO:0007669"/>
    <property type="project" value="TreeGrafter"/>
</dbReference>
<evidence type="ECO:0000256" key="3">
    <source>
        <dbReference type="ARBA" id="ARBA00007092"/>
    </source>
</evidence>
<name>A0A1S3H966_LINAN</name>
<feature type="region of interest" description="Disordered" evidence="15">
    <location>
        <begin position="461"/>
        <end position="503"/>
    </location>
</feature>
<dbReference type="GO" id="GO:0006284">
    <property type="term" value="P:base-excision repair"/>
    <property type="evidence" value="ECO:0007669"/>
    <property type="project" value="TreeGrafter"/>
</dbReference>
<dbReference type="SUPFAM" id="SSF56219">
    <property type="entry name" value="DNase I-like"/>
    <property type="match status" value="1"/>
</dbReference>
<dbReference type="OrthoDB" id="391817at2759"/>
<feature type="compositionally biased region" description="Polar residues" evidence="15">
    <location>
        <begin position="461"/>
        <end position="480"/>
    </location>
</feature>
<feature type="binding site" evidence="11">
    <location>
        <position position="34"/>
    </location>
    <ligand>
        <name>Mg(2+)</name>
        <dbReference type="ChEBI" id="CHEBI:18420"/>
        <label>1</label>
    </ligand>
</feature>
<evidence type="ECO:0000256" key="8">
    <source>
        <dbReference type="ARBA" id="ARBA00022842"/>
    </source>
</evidence>
<comment type="catalytic activity">
    <reaction evidence="1">
        <text>Exonucleolytic cleavage in the 3'- to 5'-direction to yield nucleoside 5'-phosphates.</text>
        <dbReference type="EC" id="3.1.11.2"/>
    </reaction>
</comment>
<evidence type="ECO:0000256" key="1">
    <source>
        <dbReference type="ARBA" id="ARBA00000493"/>
    </source>
</evidence>
<dbReference type="GeneID" id="106152580"/>
<keyword evidence="7" id="KW-0862">Zinc</keyword>
<dbReference type="KEGG" id="lak:106152580"/>
<dbReference type="RefSeq" id="XP_013381669.1">
    <property type="nucleotide sequence ID" value="XM_013526215.1"/>
</dbReference>
<dbReference type="InterPro" id="IPR020848">
    <property type="entry name" value="AP_endonuclease_F1_CS"/>
</dbReference>
<keyword evidence="18" id="KW-0456">Lyase</keyword>
<feature type="active site" description="Proton donor/acceptor" evidence="10">
    <location>
        <position position="186"/>
    </location>
</feature>
<keyword evidence="9" id="KW-0539">Nucleus</keyword>
<feature type="binding site" evidence="11">
    <location>
        <position position="305"/>
    </location>
    <ligand>
        <name>Mg(2+)</name>
        <dbReference type="ChEBI" id="CHEBI:18420"/>
        <label>1</label>
    </ligand>
</feature>
<dbReference type="GO" id="GO:0008311">
    <property type="term" value="F:double-stranded DNA 3'-5' DNA exonuclease activity"/>
    <property type="evidence" value="ECO:0007669"/>
    <property type="project" value="UniProtKB-EC"/>
</dbReference>
<dbReference type="GO" id="GO:0003677">
    <property type="term" value="F:DNA binding"/>
    <property type="evidence" value="ECO:0007669"/>
    <property type="project" value="InterPro"/>
</dbReference>
<dbReference type="EC" id="3.1.-.-" evidence="14"/>
<dbReference type="NCBIfam" id="TIGR00633">
    <property type="entry name" value="xth"/>
    <property type="match status" value="1"/>
</dbReference>
<feature type="binding site" evidence="11">
    <location>
        <position position="186"/>
    </location>
    <ligand>
        <name>Mg(2+)</name>
        <dbReference type="ChEBI" id="CHEBI:18420"/>
        <label>1</label>
    </ligand>
</feature>
<comment type="cofactor">
    <cofactor evidence="11 14">
        <name>Mg(2+)</name>
        <dbReference type="ChEBI" id="CHEBI:18420"/>
    </cofactor>
    <cofactor evidence="11 14">
        <name>Mn(2+)</name>
        <dbReference type="ChEBI" id="CHEBI:29035"/>
    </cofactor>
    <text evidence="11 14">Probably binds two magnesium or manganese ions per subunit.</text>
</comment>
<feature type="domain" description="GRF-type" evidence="16">
    <location>
        <begin position="525"/>
        <end position="574"/>
    </location>
</feature>
<evidence type="ECO:0000313" key="18">
    <source>
        <dbReference type="RefSeq" id="XP_013381669.1"/>
    </source>
</evidence>
<keyword evidence="11" id="KW-0464">Manganese</keyword>
<evidence type="ECO:0000256" key="9">
    <source>
        <dbReference type="ARBA" id="ARBA00023242"/>
    </source>
</evidence>
<evidence type="ECO:0000256" key="7">
    <source>
        <dbReference type="ARBA" id="ARBA00022833"/>
    </source>
</evidence>
<dbReference type="InterPro" id="IPR010666">
    <property type="entry name" value="Znf_GRF"/>
</dbReference>
<dbReference type="PROSITE" id="PS00728">
    <property type="entry name" value="AP_NUCLEASE_F1_3"/>
    <property type="match status" value="1"/>
</dbReference>
<keyword evidence="17" id="KW-1185">Reference proteome</keyword>
<feature type="active site" description="Proton acceptor" evidence="10">
    <location>
        <position position="305"/>
    </location>
</feature>
<evidence type="ECO:0000256" key="6">
    <source>
        <dbReference type="ARBA" id="ARBA00022801"/>
    </source>
</evidence>
<keyword evidence="5 13" id="KW-0863">Zinc-finger</keyword>
<dbReference type="PROSITE" id="PS51435">
    <property type="entry name" value="AP_NUCLEASE_F1_4"/>
    <property type="match status" value="1"/>
</dbReference>
<evidence type="ECO:0000256" key="11">
    <source>
        <dbReference type="PIRSR" id="PIRSR604808-2"/>
    </source>
</evidence>
<feature type="site" description="Interaction with DNA substrate" evidence="12">
    <location>
        <position position="305"/>
    </location>
</feature>
<dbReference type="InterPro" id="IPR005135">
    <property type="entry name" value="Endo/exonuclease/phosphatase"/>
</dbReference>
<dbReference type="InterPro" id="IPR036691">
    <property type="entry name" value="Endo/exonu/phosph_ase_sf"/>
</dbReference>
<dbReference type="STRING" id="7574.A0A1S3H966"/>
<comment type="similarity">
    <text evidence="3 14">Belongs to the DNA repair enzymes AP/ExoA family.</text>
</comment>
<dbReference type="OMA" id="SFWICPR"/>
<evidence type="ECO:0000256" key="5">
    <source>
        <dbReference type="ARBA" id="ARBA00022771"/>
    </source>
</evidence>
<keyword evidence="14" id="KW-0227">DNA damage</keyword>
<dbReference type="Gene3D" id="3.60.10.10">
    <property type="entry name" value="Endonuclease/exonuclease/phosphatase"/>
    <property type="match status" value="1"/>
</dbReference>
<dbReference type="GO" id="GO:0016829">
    <property type="term" value="F:lyase activity"/>
    <property type="evidence" value="ECO:0007669"/>
    <property type="project" value="UniProtKB-KW"/>
</dbReference>
<keyword evidence="8 11" id="KW-0460">Magnesium</keyword>
<dbReference type="Pfam" id="PF06839">
    <property type="entry name" value="Zn_ribbon_GRF"/>
    <property type="match status" value="1"/>
</dbReference>
<comment type="cofactor">
    <cofactor evidence="2">
        <name>Mn(2+)</name>
        <dbReference type="ChEBI" id="CHEBI:29035"/>
    </cofactor>
</comment>
<evidence type="ECO:0000256" key="13">
    <source>
        <dbReference type="PROSITE-ProRule" id="PRU01343"/>
    </source>
</evidence>
<dbReference type="Pfam" id="PF03372">
    <property type="entry name" value="Exo_endo_phos"/>
    <property type="match status" value="1"/>
</dbReference>
<dbReference type="PANTHER" id="PTHR22748">
    <property type="entry name" value="AP ENDONUCLEASE"/>
    <property type="match status" value="1"/>
</dbReference>
<dbReference type="GO" id="GO:0003906">
    <property type="term" value="F:DNA-(apurinic or apyrimidinic site) endonuclease activity"/>
    <property type="evidence" value="ECO:0007669"/>
    <property type="project" value="TreeGrafter"/>
</dbReference>
<evidence type="ECO:0000256" key="15">
    <source>
        <dbReference type="SAM" id="MobiDB-lite"/>
    </source>
</evidence>
<evidence type="ECO:0000313" key="17">
    <source>
        <dbReference type="Proteomes" id="UP000085678"/>
    </source>
</evidence>
<feature type="binding site" evidence="11">
    <location>
        <position position="188"/>
    </location>
    <ligand>
        <name>Mg(2+)</name>
        <dbReference type="ChEBI" id="CHEBI:18420"/>
        <label>1</label>
    </ligand>
</feature>
<sequence length="580" mass="64982">MKIITWNINGIRATKSPLKKVIDDLDADIVCFQETKVTRDQLDEPTAIVEGYSSYYSFSKVRSGYSGVATYCKTHATPVKAEEGLTGLLATTGDDSALIGCYGNHADFTDEELQSLDNEGRVIITQHKIRAEESKEELLTIINVYVPRADPEREDRQVFKQRFCQLLQTRAEALVHAGSHVIILGDLNISHRQIDHCDPVEKEEFDARPSRKWLNAFLKPIGTAAEPAQDVEADTDSIVTGGIFVDTFRYFRPNEKNAFTCWNTSTGARQTNYGTRIDYILASADLCEGLVRDCVIRPDIEGSDHCPVKAELTCDIVQSAKYPPICTKFMPEFSGKQQKLSEFFSKSVKEPKHTSVELVKSEATIFKEEFCEKDESVTDARTITEVKHKTETRLLSKRAAPLLMKQTSKKSKMHDRKGKQSSLMNFFVSKTITPAKEKGSLDSGIENRTCIEDGIFLSQNSDGEGTYSSQESNETSSVTYSESISLHSSQESNETPSSQETINKSQNLKDAWKTMLKGPPKPPSCKGHKEPCVLRTVKKEGVNFGRQFWCCARPQGHASNPLARCEHFEWLPKKKKGSLK</sequence>
<feature type="binding site" evidence="11">
    <location>
        <position position="304"/>
    </location>
    <ligand>
        <name>Mg(2+)</name>
        <dbReference type="ChEBI" id="CHEBI:18420"/>
        <label>1</label>
    </ligand>
</feature>